<evidence type="ECO:0000256" key="2">
    <source>
        <dbReference type="ARBA" id="ARBA00023012"/>
    </source>
</evidence>
<accession>A0A6P2I0K3</accession>
<keyword evidence="1 4" id="KW-0597">Phosphoprotein</keyword>
<dbReference type="GO" id="GO:0005829">
    <property type="term" value="C:cytosol"/>
    <property type="evidence" value="ECO:0007669"/>
    <property type="project" value="TreeGrafter"/>
</dbReference>
<dbReference type="PROSITE" id="PS50110">
    <property type="entry name" value="RESPONSE_REGULATORY"/>
    <property type="match status" value="1"/>
</dbReference>
<evidence type="ECO:0000259" key="7">
    <source>
        <dbReference type="PROSITE" id="PS51755"/>
    </source>
</evidence>
<keyword evidence="2" id="KW-0902">Two-component regulatory system</keyword>
<evidence type="ECO:0000313" key="9">
    <source>
        <dbReference type="Proteomes" id="UP000494330"/>
    </source>
</evidence>
<dbReference type="Proteomes" id="UP000494330">
    <property type="component" value="Unassembled WGS sequence"/>
</dbReference>
<feature type="domain" description="OmpR/PhoB-type" evidence="7">
    <location>
        <begin position="125"/>
        <end position="224"/>
    </location>
</feature>
<dbReference type="SUPFAM" id="SSF52172">
    <property type="entry name" value="CheY-like"/>
    <property type="match status" value="1"/>
</dbReference>
<dbReference type="Pfam" id="PF00072">
    <property type="entry name" value="Response_reg"/>
    <property type="match status" value="1"/>
</dbReference>
<dbReference type="AlphaFoldDB" id="A0A6P2I0K3"/>
<dbReference type="SMART" id="SM00448">
    <property type="entry name" value="REC"/>
    <property type="match status" value="1"/>
</dbReference>
<dbReference type="EMBL" id="CABVQD010000002">
    <property type="protein sequence ID" value="VWB24099.1"/>
    <property type="molecule type" value="Genomic_DNA"/>
</dbReference>
<reference evidence="8 9" key="1">
    <citation type="submission" date="2019-09" db="EMBL/GenBank/DDBJ databases">
        <authorList>
            <person name="Depoorter E."/>
        </authorList>
    </citation>
    <scope>NUCLEOTIDE SEQUENCE [LARGE SCALE GENOMIC DNA]</scope>
    <source>
        <strain evidence="8">LMG 30113</strain>
    </source>
</reference>
<evidence type="ECO:0000259" key="6">
    <source>
        <dbReference type="PROSITE" id="PS50110"/>
    </source>
</evidence>
<evidence type="ECO:0000313" key="8">
    <source>
        <dbReference type="EMBL" id="VWB24099.1"/>
    </source>
</evidence>
<name>A0A6P2I0K3_9BURK</name>
<dbReference type="InterPro" id="IPR001789">
    <property type="entry name" value="Sig_transdc_resp-reg_receiver"/>
</dbReference>
<evidence type="ECO:0000256" key="1">
    <source>
        <dbReference type="ARBA" id="ARBA00022553"/>
    </source>
</evidence>
<feature type="domain" description="Response regulatory" evidence="6">
    <location>
        <begin position="2"/>
        <end position="117"/>
    </location>
</feature>
<dbReference type="GO" id="GO:0000976">
    <property type="term" value="F:transcription cis-regulatory region binding"/>
    <property type="evidence" value="ECO:0007669"/>
    <property type="project" value="TreeGrafter"/>
</dbReference>
<dbReference type="InterPro" id="IPR001867">
    <property type="entry name" value="OmpR/PhoB-type_DNA-bd"/>
</dbReference>
<evidence type="ECO:0000256" key="3">
    <source>
        <dbReference type="ARBA" id="ARBA00023125"/>
    </source>
</evidence>
<dbReference type="Gene3D" id="1.10.10.10">
    <property type="entry name" value="Winged helix-like DNA-binding domain superfamily/Winged helix DNA-binding domain"/>
    <property type="match status" value="1"/>
</dbReference>
<keyword evidence="3 5" id="KW-0238">DNA-binding</keyword>
<organism evidence="8 9">
    <name type="scientific">Burkholderia paludis</name>
    <dbReference type="NCBI Taxonomy" id="1506587"/>
    <lineage>
        <taxon>Bacteria</taxon>
        <taxon>Pseudomonadati</taxon>
        <taxon>Pseudomonadota</taxon>
        <taxon>Betaproteobacteria</taxon>
        <taxon>Burkholderiales</taxon>
        <taxon>Burkholderiaceae</taxon>
        <taxon>Burkholderia</taxon>
        <taxon>Burkholderia cepacia complex</taxon>
    </lineage>
</organism>
<dbReference type="CDD" id="cd00383">
    <property type="entry name" value="trans_reg_C"/>
    <property type="match status" value="1"/>
</dbReference>
<dbReference type="GO" id="GO:0000156">
    <property type="term" value="F:phosphorelay response regulator activity"/>
    <property type="evidence" value="ECO:0007669"/>
    <property type="project" value="TreeGrafter"/>
</dbReference>
<dbReference type="PROSITE" id="PS51755">
    <property type="entry name" value="OMPR_PHOB"/>
    <property type="match status" value="1"/>
</dbReference>
<protein>
    <submittedName>
        <fullName evidence="8">Winged helix family two component transcriptional regulator</fullName>
    </submittedName>
</protein>
<evidence type="ECO:0000256" key="4">
    <source>
        <dbReference type="PROSITE-ProRule" id="PRU00169"/>
    </source>
</evidence>
<keyword evidence="9" id="KW-1185">Reference proteome</keyword>
<dbReference type="RefSeq" id="WP_031400800.1">
    <property type="nucleotide sequence ID" value="NZ_CABVQD010000002.1"/>
</dbReference>
<dbReference type="Pfam" id="PF00486">
    <property type="entry name" value="Trans_reg_C"/>
    <property type="match status" value="1"/>
</dbReference>
<dbReference type="GO" id="GO:0032993">
    <property type="term" value="C:protein-DNA complex"/>
    <property type="evidence" value="ECO:0007669"/>
    <property type="project" value="TreeGrafter"/>
</dbReference>
<evidence type="ECO:0000256" key="5">
    <source>
        <dbReference type="PROSITE-ProRule" id="PRU01091"/>
    </source>
</evidence>
<dbReference type="PANTHER" id="PTHR48111:SF40">
    <property type="entry name" value="PHOSPHATE REGULON TRANSCRIPTIONAL REGULATORY PROTEIN PHOB"/>
    <property type="match status" value="1"/>
</dbReference>
<proteinExistence type="predicted"/>
<feature type="modified residue" description="4-aspartylphosphate" evidence="4">
    <location>
        <position position="51"/>
    </location>
</feature>
<gene>
    <name evidence="8" type="ORF">BPA30113_00841</name>
</gene>
<dbReference type="InterPro" id="IPR016032">
    <property type="entry name" value="Sig_transdc_resp-reg_C-effctor"/>
</dbReference>
<dbReference type="SMART" id="SM00862">
    <property type="entry name" value="Trans_reg_C"/>
    <property type="match status" value="1"/>
</dbReference>
<dbReference type="InterPro" id="IPR011006">
    <property type="entry name" value="CheY-like_superfamily"/>
</dbReference>
<dbReference type="GO" id="GO:0006355">
    <property type="term" value="P:regulation of DNA-templated transcription"/>
    <property type="evidence" value="ECO:0007669"/>
    <property type="project" value="InterPro"/>
</dbReference>
<feature type="DNA-binding region" description="OmpR/PhoB-type" evidence="5">
    <location>
        <begin position="125"/>
        <end position="224"/>
    </location>
</feature>
<dbReference type="InterPro" id="IPR039420">
    <property type="entry name" value="WalR-like"/>
</dbReference>
<dbReference type="Gene3D" id="3.40.50.2300">
    <property type="match status" value="1"/>
</dbReference>
<dbReference type="InterPro" id="IPR036388">
    <property type="entry name" value="WH-like_DNA-bd_sf"/>
</dbReference>
<sequence length="229" mass="25569">MLIAVLEDDQDQRDLLMLWLEQGGHRALGFGTAQDLFEGIRRDPFSLFVVDWELPDASGGDVIQWVRNHLGWEVPLIVLTVRDDEQTVLAALKAGADDYVVKPARSAELLARIGTVARRYGVGSIAPLQLGVYTIDIQRVSLSVAGNPVDLTQKEFDLAAYMFQNPGKLLSRDHLLNRIWGVNADVDTRTIDTHVSRLRKKLLLDGTHGWKVVPVYGFGYRCVHLDDPA</sequence>
<dbReference type="PANTHER" id="PTHR48111">
    <property type="entry name" value="REGULATOR OF RPOS"/>
    <property type="match status" value="1"/>
</dbReference>
<dbReference type="SUPFAM" id="SSF46894">
    <property type="entry name" value="C-terminal effector domain of the bipartite response regulators"/>
    <property type="match status" value="1"/>
</dbReference>